<dbReference type="Pfam" id="PF00266">
    <property type="entry name" value="Aminotran_5"/>
    <property type="match status" value="1"/>
</dbReference>
<dbReference type="InterPro" id="IPR015421">
    <property type="entry name" value="PyrdxlP-dep_Trfase_major"/>
</dbReference>
<dbReference type="Proteomes" id="UP000295063">
    <property type="component" value="Unassembled WGS sequence"/>
</dbReference>
<feature type="domain" description="Aminotransferase class V" evidence="1">
    <location>
        <begin position="40"/>
        <end position="367"/>
    </location>
</feature>
<keyword evidence="3" id="KW-1185">Reference proteome</keyword>
<dbReference type="InterPro" id="IPR000192">
    <property type="entry name" value="Aminotrans_V_dom"/>
</dbReference>
<dbReference type="PANTHER" id="PTHR43586">
    <property type="entry name" value="CYSTEINE DESULFURASE"/>
    <property type="match status" value="1"/>
</dbReference>
<reference evidence="2 3" key="1">
    <citation type="submission" date="2019-03" db="EMBL/GenBank/DDBJ databases">
        <title>Genomic Encyclopedia of Type Strains, Phase IV (KMG-IV): sequencing the most valuable type-strain genomes for metagenomic binning, comparative biology and taxonomic classification.</title>
        <authorList>
            <person name="Goeker M."/>
        </authorList>
    </citation>
    <scope>NUCLEOTIDE SEQUENCE [LARGE SCALE GENOMIC DNA]</scope>
    <source>
        <strain evidence="2 3">DSM 15969</strain>
    </source>
</reference>
<dbReference type="Gene3D" id="3.40.640.10">
    <property type="entry name" value="Type I PLP-dependent aspartate aminotransferase-like (Major domain)"/>
    <property type="match status" value="1"/>
</dbReference>
<dbReference type="GO" id="GO:0016829">
    <property type="term" value="F:lyase activity"/>
    <property type="evidence" value="ECO:0007669"/>
    <property type="project" value="UniProtKB-KW"/>
</dbReference>
<dbReference type="RefSeq" id="WP_132077227.1">
    <property type="nucleotide sequence ID" value="NZ_SLUI01000003.1"/>
</dbReference>
<proteinExistence type="predicted"/>
<dbReference type="Gene3D" id="3.90.1150.10">
    <property type="entry name" value="Aspartate Aminotransferase, domain 1"/>
    <property type="match status" value="1"/>
</dbReference>
<dbReference type="AlphaFoldDB" id="A0A4R1Q0I4"/>
<accession>A0A4R1Q0I4</accession>
<dbReference type="EMBL" id="SLUI01000003">
    <property type="protein sequence ID" value="TCL38843.1"/>
    <property type="molecule type" value="Genomic_DNA"/>
</dbReference>
<keyword evidence="2" id="KW-0456">Lyase</keyword>
<dbReference type="InterPro" id="IPR015422">
    <property type="entry name" value="PyrdxlP-dep_Trfase_small"/>
</dbReference>
<name>A0A4R1Q0I4_9FIRM</name>
<dbReference type="InterPro" id="IPR015424">
    <property type="entry name" value="PyrdxlP-dep_Trfase"/>
</dbReference>
<evidence type="ECO:0000313" key="2">
    <source>
        <dbReference type="EMBL" id="TCL38843.1"/>
    </source>
</evidence>
<protein>
    <submittedName>
        <fullName evidence="2">L-cysteine/cystine lyase</fullName>
    </submittedName>
</protein>
<evidence type="ECO:0000313" key="3">
    <source>
        <dbReference type="Proteomes" id="UP000295063"/>
    </source>
</evidence>
<dbReference type="PANTHER" id="PTHR43586:SF15">
    <property type="entry name" value="BLR3095 PROTEIN"/>
    <property type="match status" value="1"/>
</dbReference>
<evidence type="ECO:0000259" key="1">
    <source>
        <dbReference type="Pfam" id="PF00266"/>
    </source>
</evidence>
<gene>
    <name evidence="2" type="ORF">EV210_103327</name>
</gene>
<comment type="caution">
    <text evidence="2">The sequence shown here is derived from an EMBL/GenBank/DDBJ whole genome shotgun (WGS) entry which is preliminary data.</text>
</comment>
<dbReference type="OrthoDB" id="9804366at2"/>
<sequence length="378" mass="42042">MIDKIRNEIPACKNYTYVDVSGRCPMSNPVAATIAEFVSVCQNEGARKDEWVAKVEQVRAKFAAFVGATADEIAFTKNISEGLNIIINGLDYAPGDNIVFISALEHPNLVYALNHLRARGVEIRDVASPGYDYNISEICAQVDAKTRLVCLSSISFRSGARVKIKEIADILHKKGVPLLIDSAQSLGIIDMNMTELGVDAMAGSIQKGMMGTYGMGVLYCKKEFAEKLVPVFLAKFSVAAEDKREFIQEDPNRIIYATGARRFEIGNYNYMGLYILDTCLDILMSIGVNEIEKKVLGLSGVLIDELVKRRYRVLTPITTAERGGIVSFMPENPKYVWEQMTEKKIKLSLRGDIVRASFHVYNNMDDVVNVLKAIDDIR</sequence>
<organism evidence="2 3">
    <name type="scientific">Anaerospora hongkongensis</name>
    <dbReference type="NCBI Taxonomy" id="244830"/>
    <lineage>
        <taxon>Bacteria</taxon>
        <taxon>Bacillati</taxon>
        <taxon>Bacillota</taxon>
        <taxon>Negativicutes</taxon>
        <taxon>Selenomonadales</taxon>
        <taxon>Sporomusaceae</taxon>
        <taxon>Anaerospora</taxon>
    </lineage>
</organism>
<dbReference type="SUPFAM" id="SSF53383">
    <property type="entry name" value="PLP-dependent transferases"/>
    <property type="match status" value="1"/>
</dbReference>